<dbReference type="GO" id="GO:0061574">
    <property type="term" value="C:ASAP complex"/>
    <property type="evidence" value="ECO:0007669"/>
    <property type="project" value="TreeGrafter"/>
</dbReference>
<dbReference type="CDD" id="cd12432">
    <property type="entry name" value="RRM_ACINU"/>
    <property type="match status" value="1"/>
</dbReference>
<feature type="compositionally biased region" description="Basic and acidic residues" evidence="3">
    <location>
        <begin position="20"/>
        <end position="30"/>
    </location>
</feature>
<dbReference type="InterPro" id="IPR052793">
    <property type="entry name" value="EJC-associated_protein"/>
</dbReference>
<accession>A0A9J6DBX8</accession>
<evidence type="ECO:0000259" key="4">
    <source>
        <dbReference type="PROSITE" id="PS50102"/>
    </source>
</evidence>
<evidence type="ECO:0000256" key="2">
    <source>
        <dbReference type="PROSITE-ProRule" id="PRU00176"/>
    </source>
</evidence>
<feature type="compositionally biased region" description="Basic and acidic residues" evidence="3">
    <location>
        <begin position="358"/>
        <end position="373"/>
    </location>
</feature>
<sequence>MGSEEQGIRLVRVRSGQSAARKEAPEKGREQPFCLSDAILKGGKMRTKESASKPAQDGGDRLTASLAARVRSLNEFDLPPAAGKLASPPRNPKSRILFVRNLVRPFTLNQLKQLLQEFGDIVDSEFWIDKIKSKCFVTYVSEEDAVKAREALHNLRWPLCNPKILHVDFSSPEEMERQKEPPAPPPPRPINATERTLPAFQRTVEVDPRMPTGREVLRDPREVLRDPREPREINDPREPKDPREARDTVTGSSARPDRNQMVERQAVNRRPALPIREWDRDKLRQETPPPPTAEQAPAPSRNKATSPTDKRERRDKKVAKRKSEEDTPAKLLDDLFRKTKASPCIYWLPLTEEQIARKEEERKQRRQERERRRQQQQLQEEEERRKRALARDVAAKTKQARCVCALLSLCSPN</sequence>
<dbReference type="SUPFAM" id="SSF54928">
    <property type="entry name" value="RNA-binding domain, RBD"/>
    <property type="match status" value="1"/>
</dbReference>
<dbReference type="InterPro" id="IPR000504">
    <property type="entry name" value="RRM_dom"/>
</dbReference>
<dbReference type="VEuPathDB" id="VectorBase:LOC119177086"/>
<feature type="compositionally biased region" description="Basic and acidic residues" evidence="3">
    <location>
        <begin position="382"/>
        <end position="392"/>
    </location>
</feature>
<name>A0A9J6DBX8_RHIMP</name>
<dbReference type="PANTHER" id="PTHR46589">
    <property type="entry name" value="APOPTOTIC CHROMATIN CONDENSATION INDUCER IN THE NUCLEUS"/>
    <property type="match status" value="1"/>
</dbReference>
<dbReference type="InterPro" id="IPR012677">
    <property type="entry name" value="Nucleotide-bd_a/b_plait_sf"/>
</dbReference>
<dbReference type="GO" id="GO:0071011">
    <property type="term" value="C:precatalytic spliceosome"/>
    <property type="evidence" value="ECO:0007669"/>
    <property type="project" value="TreeGrafter"/>
</dbReference>
<evidence type="ECO:0000313" key="6">
    <source>
        <dbReference type="Proteomes" id="UP000821866"/>
    </source>
</evidence>
<feature type="compositionally biased region" description="Basic and acidic residues" evidence="3">
    <location>
        <begin position="215"/>
        <end position="247"/>
    </location>
</feature>
<reference evidence="5" key="1">
    <citation type="journal article" date="2020" name="Cell">
        <title>Large-Scale Comparative Analyses of Tick Genomes Elucidate Their Genetic Diversity and Vector Capacities.</title>
        <authorList>
            <consortium name="Tick Genome and Microbiome Consortium (TIGMIC)"/>
            <person name="Jia N."/>
            <person name="Wang J."/>
            <person name="Shi W."/>
            <person name="Du L."/>
            <person name="Sun Y."/>
            <person name="Zhan W."/>
            <person name="Jiang J.F."/>
            <person name="Wang Q."/>
            <person name="Zhang B."/>
            <person name="Ji P."/>
            <person name="Bell-Sakyi L."/>
            <person name="Cui X.M."/>
            <person name="Yuan T.T."/>
            <person name="Jiang B.G."/>
            <person name="Yang W.F."/>
            <person name="Lam T.T."/>
            <person name="Chang Q.C."/>
            <person name="Ding S.J."/>
            <person name="Wang X.J."/>
            <person name="Zhu J.G."/>
            <person name="Ruan X.D."/>
            <person name="Zhao L."/>
            <person name="Wei J.T."/>
            <person name="Ye R.Z."/>
            <person name="Que T.C."/>
            <person name="Du C.H."/>
            <person name="Zhou Y.H."/>
            <person name="Cheng J.X."/>
            <person name="Dai P.F."/>
            <person name="Guo W.B."/>
            <person name="Han X.H."/>
            <person name="Huang E.J."/>
            <person name="Li L.F."/>
            <person name="Wei W."/>
            <person name="Gao Y.C."/>
            <person name="Liu J.Z."/>
            <person name="Shao H.Z."/>
            <person name="Wang X."/>
            <person name="Wang C.C."/>
            <person name="Yang T.C."/>
            <person name="Huo Q.B."/>
            <person name="Li W."/>
            <person name="Chen H.Y."/>
            <person name="Chen S.E."/>
            <person name="Zhou L.G."/>
            <person name="Ni X.B."/>
            <person name="Tian J.H."/>
            <person name="Sheng Y."/>
            <person name="Liu T."/>
            <person name="Pan Y.S."/>
            <person name="Xia L.Y."/>
            <person name="Li J."/>
            <person name="Zhao F."/>
            <person name="Cao W.C."/>
        </authorList>
    </citation>
    <scope>NUCLEOTIDE SEQUENCE</scope>
    <source>
        <strain evidence="5">Rmic-2018</strain>
    </source>
</reference>
<dbReference type="Gene3D" id="3.30.70.330">
    <property type="match status" value="1"/>
</dbReference>
<feature type="compositionally biased region" description="Basic and acidic residues" evidence="3">
    <location>
        <begin position="321"/>
        <end position="335"/>
    </location>
</feature>
<dbReference type="GO" id="GO:0008380">
    <property type="term" value="P:RNA splicing"/>
    <property type="evidence" value="ECO:0007669"/>
    <property type="project" value="TreeGrafter"/>
</dbReference>
<feature type="region of interest" description="Disordered" evidence="3">
    <location>
        <begin position="171"/>
        <end position="335"/>
    </location>
</feature>
<organism evidence="5 6">
    <name type="scientific">Rhipicephalus microplus</name>
    <name type="common">Cattle tick</name>
    <name type="synonym">Boophilus microplus</name>
    <dbReference type="NCBI Taxonomy" id="6941"/>
    <lineage>
        <taxon>Eukaryota</taxon>
        <taxon>Metazoa</taxon>
        <taxon>Ecdysozoa</taxon>
        <taxon>Arthropoda</taxon>
        <taxon>Chelicerata</taxon>
        <taxon>Arachnida</taxon>
        <taxon>Acari</taxon>
        <taxon>Parasitiformes</taxon>
        <taxon>Ixodida</taxon>
        <taxon>Ixodoidea</taxon>
        <taxon>Ixodidae</taxon>
        <taxon>Rhipicephalinae</taxon>
        <taxon>Rhipicephalus</taxon>
        <taxon>Boophilus</taxon>
    </lineage>
</organism>
<dbReference type="PROSITE" id="PS50102">
    <property type="entry name" value="RRM"/>
    <property type="match status" value="1"/>
</dbReference>
<dbReference type="InterPro" id="IPR034257">
    <property type="entry name" value="Acinus_RRM"/>
</dbReference>
<dbReference type="EMBL" id="JABSTU010000010">
    <property type="protein sequence ID" value="KAH8019473.1"/>
    <property type="molecule type" value="Genomic_DNA"/>
</dbReference>
<feature type="region of interest" description="Disordered" evidence="3">
    <location>
        <begin position="1"/>
        <end position="33"/>
    </location>
</feature>
<dbReference type="InterPro" id="IPR035979">
    <property type="entry name" value="RBD_domain_sf"/>
</dbReference>
<gene>
    <name evidence="5" type="ORF">HPB51_019495</name>
</gene>
<protein>
    <recommendedName>
        <fullName evidence="4">RRM domain-containing protein</fullName>
    </recommendedName>
</protein>
<keyword evidence="6" id="KW-1185">Reference proteome</keyword>
<reference evidence="5" key="2">
    <citation type="submission" date="2021-09" db="EMBL/GenBank/DDBJ databases">
        <authorList>
            <person name="Jia N."/>
            <person name="Wang J."/>
            <person name="Shi W."/>
            <person name="Du L."/>
            <person name="Sun Y."/>
            <person name="Zhan W."/>
            <person name="Jiang J."/>
            <person name="Wang Q."/>
            <person name="Zhang B."/>
            <person name="Ji P."/>
            <person name="Sakyi L.B."/>
            <person name="Cui X."/>
            <person name="Yuan T."/>
            <person name="Jiang B."/>
            <person name="Yang W."/>
            <person name="Lam T.T.-Y."/>
            <person name="Chang Q."/>
            <person name="Ding S."/>
            <person name="Wang X."/>
            <person name="Zhu J."/>
            <person name="Ruan X."/>
            <person name="Zhao L."/>
            <person name="Wei J."/>
            <person name="Que T."/>
            <person name="Du C."/>
            <person name="Cheng J."/>
            <person name="Dai P."/>
            <person name="Han X."/>
            <person name="Huang E."/>
            <person name="Gao Y."/>
            <person name="Liu J."/>
            <person name="Shao H."/>
            <person name="Ye R."/>
            <person name="Li L."/>
            <person name="Wei W."/>
            <person name="Wang X."/>
            <person name="Wang C."/>
            <person name="Huo Q."/>
            <person name="Li W."/>
            <person name="Guo W."/>
            <person name="Chen H."/>
            <person name="Chen S."/>
            <person name="Zhou L."/>
            <person name="Zhou L."/>
            <person name="Ni X."/>
            <person name="Tian J."/>
            <person name="Zhou Y."/>
            <person name="Sheng Y."/>
            <person name="Liu T."/>
            <person name="Pan Y."/>
            <person name="Xia L."/>
            <person name="Li J."/>
            <person name="Zhao F."/>
            <person name="Cao W."/>
        </authorList>
    </citation>
    <scope>NUCLEOTIDE SEQUENCE</scope>
    <source>
        <strain evidence="5">Rmic-2018</strain>
        <tissue evidence="5">Larvae</tissue>
    </source>
</reference>
<comment type="caution">
    <text evidence="5">The sequence shown here is derived from an EMBL/GenBank/DDBJ whole genome shotgun (WGS) entry which is preliminary data.</text>
</comment>
<dbReference type="Pfam" id="PF16294">
    <property type="entry name" value="RSB_motif"/>
    <property type="match status" value="1"/>
</dbReference>
<proteinExistence type="predicted"/>
<feature type="region of interest" description="Disordered" evidence="3">
    <location>
        <begin position="358"/>
        <end position="392"/>
    </location>
</feature>
<dbReference type="SMART" id="SM00360">
    <property type="entry name" value="RRM"/>
    <property type="match status" value="1"/>
</dbReference>
<evidence type="ECO:0000256" key="3">
    <source>
        <dbReference type="SAM" id="MobiDB-lite"/>
    </source>
</evidence>
<feature type="compositionally biased region" description="Basic and acidic residues" evidence="3">
    <location>
        <begin position="276"/>
        <end position="285"/>
    </location>
</feature>
<dbReference type="PANTHER" id="PTHR46589:SF1">
    <property type="entry name" value="APOPTOTIC CHROMATIN CONDENSATION INDUCER IN THE NUCLEUS"/>
    <property type="match status" value="1"/>
</dbReference>
<evidence type="ECO:0000256" key="1">
    <source>
        <dbReference type="ARBA" id="ARBA00022884"/>
    </source>
</evidence>
<evidence type="ECO:0000313" key="5">
    <source>
        <dbReference type="EMBL" id="KAH8019473.1"/>
    </source>
</evidence>
<dbReference type="Pfam" id="PF00076">
    <property type="entry name" value="RRM_1"/>
    <property type="match status" value="1"/>
</dbReference>
<dbReference type="GO" id="GO:0003723">
    <property type="term" value="F:RNA binding"/>
    <property type="evidence" value="ECO:0007669"/>
    <property type="project" value="UniProtKB-UniRule"/>
</dbReference>
<dbReference type="Proteomes" id="UP000821866">
    <property type="component" value="Chromosome 8"/>
</dbReference>
<keyword evidence="1 2" id="KW-0694">RNA-binding</keyword>
<feature type="domain" description="RRM" evidence="4">
    <location>
        <begin position="95"/>
        <end position="172"/>
    </location>
</feature>
<dbReference type="AlphaFoldDB" id="A0A9J6DBX8"/>
<dbReference type="InterPro" id="IPR032552">
    <property type="entry name" value="RSB_motif"/>
</dbReference>